<dbReference type="Proteomes" id="UP000224974">
    <property type="component" value="Unassembled WGS sequence"/>
</dbReference>
<dbReference type="EMBL" id="PDDX01000001">
    <property type="protein sequence ID" value="PHI30285.1"/>
    <property type="molecule type" value="Genomic_DNA"/>
</dbReference>
<dbReference type="CDD" id="cd00431">
    <property type="entry name" value="cysteine_hydrolases"/>
    <property type="match status" value="1"/>
</dbReference>
<accession>A0A2C6DPB8</accession>
<dbReference type="Gene3D" id="3.40.50.850">
    <property type="entry name" value="Isochorismatase-like"/>
    <property type="match status" value="1"/>
</dbReference>
<keyword evidence="1 3" id="KW-0378">Hydrolase</keyword>
<evidence type="ECO:0000313" key="3">
    <source>
        <dbReference type="EMBL" id="PHI30285.1"/>
    </source>
</evidence>
<protein>
    <submittedName>
        <fullName evidence="3">Cysteine hydrolase</fullName>
    </submittedName>
    <submittedName>
        <fullName evidence="4">Isochorismatase family protein yecD</fullName>
        <ecNumber evidence="4">3.-.-.-</ecNumber>
    </submittedName>
</protein>
<dbReference type="Proteomes" id="UP000373449">
    <property type="component" value="Unassembled WGS sequence"/>
</dbReference>
<dbReference type="EC" id="3.-.-.-" evidence="4"/>
<dbReference type="SUPFAM" id="SSF52499">
    <property type="entry name" value="Isochorismatase-like hydrolases"/>
    <property type="match status" value="1"/>
</dbReference>
<dbReference type="Pfam" id="PF00857">
    <property type="entry name" value="Isochorismatase"/>
    <property type="match status" value="1"/>
</dbReference>
<dbReference type="OrthoDB" id="9807387at2"/>
<dbReference type="EMBL" id="CAADJA010000002">
    <property type="protein sequence ID" value="VFS49356.1"/>
    <property type="molecule type" value="Genomic_DNA"/>
</dbReference>
<feature type="domain" description="Isochorismatase-like" evidence="2">
    <location>
        <begin position="3"/>
        <end position="182"/>
    </location>
</feature>
<reference evidence="3" key="2">
    <citation type="submission" date="2017-09" db="EMBL/GenBank/DDBJ databases">
        <title>FDA dAtabase for Regulatory Grade micrObial Sequences (FDA-ARGOS): Supporting development and validation of Infectious Disease Dx tests.</title>
        <authorList>
            <person name="Minogue T."/>
            <person name="Wolcott M."/>
            <person name="Wasieloski L."/>
            <person name="Aguilar W."/>
            <person name="Moore D."/>
            <person name="Tallon L.J."/>
            <person name="Sadzewicz L."/>
            <person name="Ott S."/>
            <person name="Zhao X."/>
            <person name="Nagaraj S."/>
            <person name="Vavikolanu K."/>
            <person name="Aluvathingal J."/>
            <person name="Nadendla S."/>
            <person name="Sichtig H."/>
        </authorList>
    </citation>
    <scope>NUCLEOTIDE SEQUENCE</scope>
    <source>
        <strain evidence="3">FDAARGOS_387</strain>
    </source>
</reference>
<name>A0A2C6DPB8_9GAMM</name>
<keyword evidence="5" id="KW-1185">Reference proteome</keyword>
<gene>
    <name evidence="4" type="primary">yecD_1</name>
    <name evidence="3" type="ORF">CRN84_13555</name>
    <name evidence="4" type="ORF">NCTC12282_03832</name>
</gene>
<proteinExistence type="predicted"/>
<dbReference type="InterPro" id="IPR050272">
    <property type="entry name" value="Isochorismatase-like_hydrls"/>
</dbReference>
<evidence type="ECO:0000313" key="6">
    <source>
        <dbReference type="Proteomes" id="UP000373449"/>
    </source>
</evidence>
<evidence type="ECO:0000313" key="5">
    <source>
        <dbReference type="Proteomes" id="UP000224974"/>
    </source>
</evidence>
<dbReference type="PANTHER" id="PTHR43540">
    <property type="entry name" value="PEROXYUREIDOACRYLATE/UREIDOACRYLATE AMIDOHYDROLASE-RELATED"/>
    <property type="match status" value="1"/>
</dbReference>
<evidence type="ECO:0000256" key="1">
    <source>
        <dbReference type="ARBA" id="ARBA00022801"/>
    </source>
</evidence>
<dbReference type="STRING" id="1111728.GCA_000427805_00907"/>
<reference evidence="5" key="1">
    <citation type="submission" date="2017-09" db="EMBL/GenBank/DDBJ databases">
        <title>FDA dAtabase for Regulatory Grade micrObial Sequences (FDA-ARGOS): Supporting development and validation of Infectious Disease Dx tests.</title>
        <authorList>
            <person name="Minogue T."/>
            <person name="Wolcott M."/>
            <person name="Wasieloski L."/>
            <person name="Aguilar W."/>
            <person name="Moore D."/>
            <person name="Tallon L."/>
            <person name="Sadzewicz L."/>
            <person name="Ott S."/>
            <person name="Zhao X."/>
            <person name="Nagaraj S."/>
            <person name="Vavikolanu K."/>
            <person name="Aluvathingal J."/>
            <person name="Nadendla S."/>
            <person name="Sichtig H."/>
        </authorList>
    </citation>
    <scope>NUCLEOTIDE SEQUENCE [LARGE SCALE GENOMIC DNA]</scope>
    <source>
        <strain evidence="5">FDAARGOS_387</strain>
    </source>
</reference>
<dbReference type="GO" id="GO:0016787">
    <property type="term" value="F:hydrolase activity"/>
    <property type="evidence" value="ECO:0007669"/>
    <property type="project" value="UniProtKB-KW"/>
</dbReference>
<dbReference type="AlphaFoldDB" id="A0A2C6DPB8"/>
<dbReference type="PANTHER" id="PTHR43540:SF1">
    <property type="entry name" value="ISOCHORISMATASE HYDROLASE"/>
    <property type="match status" value="1"/>
</dbReference>
<organism evidence="3 5">
    <name type="scientific">Budvicia aquatica</name>
    <dbReference type="NCBI Taxonomy" id="82979"/>
    <lineage>
        <taxon>Bacteria</taxon>
        <taxon>Pseudomonadati</taxon>
        <taxon>Pseudomonadota</taxon>
        <taxon>Gammaproteobacteria</taxon>
        <taxon>Enterobacterales</taxon>
        <taxon>Budviciaceae</taxon>
        <taxon>Budvicia</taxon>
    </lineage>
</organism>
<dbReference type="InterPro" id="IPR000868">
    <property type="entry name" value="Isochorismatase-like_dom"/>
</dbReference>
<sequence length="189" mass="20507">MSSALIIIDLIQDIVGEHAASHQQTHERGVIPLANKTAAYARSQKIPVIWIKVGFADDYHDIPTHSPMFNSVKQAGRLRLSSPGCDWIEGLDVQPQDEVMVKKAVSAFAGNSLHQWLSDRGYDHLLLGGVSSLMAIQSTARQAHDLGYKVSVLEDLCAAATQDAHVQSMAALGGMAYISSTAEWIKNSQ</sequence>
<dbReference type="RefSeq" id="WP_029094053.1">
    <property type="nucleotide sequence ID" value="NZ_CAADJA010000002.1"/>
</dbReference>
<evidence type="ECO:0000259" key="2">
    <source>
        <dbReference type="Pfam" id="PF00857"/>
    </source>
</evidence>
<reference evidence="4 6" key="3">
    <citation type="submission" date="2019-03" db="EMBL/GenBank/DDBJ databases">
        <authorList>
            <consortium name="Pathogen Informatics"/>
        </authorList>
    </citation>
    <scope>NUCLEOTIDE SEQUENCE [LARGE SCALE GENOMIC DNA]</scope>
    <source>
        <strain evidence="4 6">NCTC12282</strain>
    </source>
</reference>
<dbReference type="InterPro" id="IPR036380">
    <property type="entry name" value="Isochorismatase-like_sf"/>
</dbReference>
<evidence type="ECO:0000313" key="4">
    <source>
        <dbReference type="EMBL" id="VFS49356.1"/>
    </source>
</evidence>